<evidence type="ECO:0000256" key="2">
    <source>
        <dbReference type="ARBA" id="ARBA00022692"/>
    </source>
</evidence>
<feature type="transmembrane region" description="Helical" evidence="5">
    <location>
        <begin position="138"/>
        <end position="157"/>
    </location>
</feature>
<keyword evidence="2 5" id="KW-0812">Transmembrane</keyword>
<dbReference type="STRING" id="117157.SAMN04489717_3639"/>
<evidence type="ECO:0000256" key="3">
    <source>
        <dbReference type="ARBA" id="ARBA00022989"/>
    </source>
</evidence>
<feature type="domain" description="Integral membrane bound transporter" evidence="6">
    <location>
        <begin position="32"/>
        <end position="152"/>
    </location>
</feature>
<feature type="transmembrane region" description="Helical" evidence="5">
    <location>
        <begin position="92"/>
        <end position="109"/>
    </location>
</feature>
<gene>
    <name evidence="7" type="ORF">SAMN04489717_3639</name>
</gene>
<keyword evidence="8" id="KW-1185">Reference proteome</keyword>
<name>A0A1H1UIN3_9ACTN</name>
<keyword evidence="4 5" id="KW-0472">Membrane</keyword>
<dbReference type="Proteomes" id="UP000198983">
    <property type="component" value="Chromosome I"/>
</dbReference>
<dbReference type="EMBL" id="LT629732">
    <property type="protein sequence ID" value="SDS72066.1"/>
    <property type="molecule type" value="Genomic_DNA"/>
</dbReference>
<accession>A0A1H1UIN3</accession>
<reference evidence="7 8" key="1">
    <citation type="submission" date="2016-10" db="EMBL/GenBank/DDBJ databases">
        <authorList>
            <person name="de Groot N.N."/>
        </authorList>
    </citation>
    <scope>NUCLEOTIDE SEQUENCE [LARGE SCALE GENOMIC DNA]</scope>
    <source>
        <strain evidence="7 8">DSM 22024</strain>
    </source>
</reference>
<protein>
    <submittedName>
        <fullName evidence="7">Fusaric acid resistance protein-like</fullName>
    </submittedName>
</protein>
<evidence type="ECO:0000256" key="1">
    <source>
        <dbReference type="ARBA" id="ARBA00004141"/>
    </source>
</evidence>
<dbReference type="RefSeq" id="WP_092654816.1">
    <property type="nucleotide sequence ID" value="NZ_LT629732.1"/>
</dbReference>
<dbReference type="OrthoDB" id="5198202at2"/>
<dbReference type="AlphaFoldDB" id="A0A1H1UIN3"/>
<proteinExistence type="predicted"/>
<dbReference type="GO" id="GO:0016020">
    <property type="term" value="C:membrane"/>
    <property type="evidence" value="ECO:0007669"/>
    <property type="project" value="UniProtKB-SubCell"/>
</dbReference>
<evidence type="ECO:0000259" key="6">
    <source>
        <dbReference type="Pfam" id="PF13515"/>
    </source>
</evidence>
<dbReference type="Pfam" id="PF13515">
    <property type="entry name" value="FUSC_2"/>
    <property type="match status" value="1"/>
</dbReference>
<organism evidence="7 8">
    <name type="scientific">Actinopolymorpha singaporensis</name>
    <dbReference type="NCBI Taxonomy" id="117157"/>
    <lineage>
        <taxon>Bacteria</taxon>
        <taxon>Bacillati</taxon>
        <taxon>Actinomycetota</taxon>
        <taxon>Actinomycetes</taxon>
        <taxon>Propionibacteriales</taxon>
        <taxon>Actinopolymorphaceae</taxon>
        <taxon>Actinopolymorpha</taxon>
    </lineage>
</organism>
<evidence type="ECO:0000256" key="5">
    <source>
        <dbReference type="SAM" id="Phobius"/>
    </source>
</evidence>
<evidence type="ECO:0000313" key="7">
    <source>
        <dbReference type="EMBL" id="SDS72066.1"/>
    </source>
</evidence>
<feature type="transmembrane region" description="Helical" evidence="5">
    <location>
        <begin position="114"/>
        <end position="132"/>
    </location>
</feature>
<dbReference type="InterPro" id="IPR049453">
    <property type="entry name" value="Memb_transporter_dom"/>
</dbReference>
<sequence length="378" mass="39944">MIPARALGDAALRRLRDSAWPVLQQAAAAIAAWVIARNVVEHRQPFFAPIAAVVALNASGGERGSNAVRLLLGVVAGIVVAELTMAVLGGGYLALAVAVLVAMLLAVVLGGQRLVIAQAAAGAILTVAIANGEVGFQRLTDALIGAGVALVISQLLFPTEPVGLLRRAEAGALKDMAAELGLSARWLESGGEVLAGSPMDRSRQVLDRLADLARIRENSRRVARRSTTRWGSTGPVIRECENAGRLDVLGADCLTLTRMAGITSCDQRRRLGPVMRELAGVLAALATDLGDRLARQHAADRALAVARALGSHQPDGDTGVWEVAAAFATDIVIFAGVDPEHAAAAVRKHDEDLQVRTPPHVSRLHFRRRRQRARRDGD</sequence>
<comment type="subcellular location">
    <subcellularLocation>
        <location evidence="1">Membrane</location>
        <topology evidence="1">Multi-pass membrane protein</topology>
    </subcellularLocation>
</comment>
<evidence type="ECO:0000256" key="4">
    <source>
        <dbReference type="ARBA" id="ARBA00023136"/>
    </source>
</evidence>
<keyword evidence="3 5" id="KW-1133">Transmembrane helix</keyword>
<evidence type="ECO:0000313" key="8">
    <source>
        <dbReference type="Proteomes" id="UP000198983"/>
    </source>
</evidence>